<evidence type="ECO:0000313" key="6">
    <source>
        <dbReference type="Proteomes" id="UP000824002"/>
    </source>
</evidence>
<name>A0A9D1FJY9_9FIRM</name>
<dbReference type="Proteomes" id="UP000824002">
    <property type="component" value="Unassembled WGS sequence"/>
</dbReference>
<dbReference type="SUPFAM" id="SSF46785">
    <property type="entry name" value="Winged helix' DNA-binding domain"/>
    <property type="match status" value="2"/>
</dbReference>
<accession>A0A9D1FJY9</accession>
<evidence type="ECO:0000313" key="5">
    <source>
        <dbReference type="EMBL" id="HIS75206.1"/>
    </source>
</evidence>
<protein>
    <submittedName>
        <fullName evidence="5">SMC-Scp complex subunit ScpB</fullName>
    </submittedName>
</protein>
<dbReference type="InterPro" id="IPR005234">
    <property type="entry name" value="ScpB_csome_segregation"/>
</dbReference>
<dbReference type="EMBL" id="DVJP01000003">
    <property type="protein sequence ID" value="HIS75206.1"/>
    <property type="molecule type" value="Genomic_DNA"/>
</dbReference>
<dbReference type="PIRSF" id="PIRSF019345">
    <property type="entry name" value="ScpB"/>
    <property type="match status" value="1"/>
</dbReference>
<organism evidence="5 6">
    <name type="scientific">Candidatus Merdivicinus excrementipullorum</name>
    <dbReference type="NCBI Taxonomy" id="2840867"/>
    <lineage>
        <taxon>Bacteria</taxon>
        <taxon>Bacillati</taxon>
        <taxon>Bacillota</taxon>
        <taxon>Clostridia</taxon>
        <taxon>Eubacteriales</taxon>
        <taxon>Oscillospiraceae</taxon>
        <taxon>Oscillospiraceae incertae sedis</taxon>
        <taxon>Candidatus Merdivicinus</taxon>
    </lineage>
</organism>
<reference evidence="5" key="1">
    <citation type="submission" date="2020-10" db="EMBL/GenBank/DDBJ databases">
        <authorList>
            <person name="Gilroy R."/>
        </authorList>
    </citation>
    <scope>NUCLEOTIDE SEQUENCE</scope>
    <source>
        <strain evidence="5">CHK199-13235</strain>
    </source>
</reference>
<dbReference type="GO" id="GO:0051301">
    <property type="term" value="P:cell division"/>
    <property type="evidence" value="ECO:0007669"/>
    <property type="project" value="UniProtKB-KW"/>
</dbReference>
<dbReference type="Gene3D" id="1.10.10.10">
    <property type="entry name" value="Winged helix-like DNA-binding domain superfamily/Winged helix DNA-binding domain"/>
    <property type="match status" value="2"/>
</dbReference>
<proteinExistence type="predicted"/>
<keyword evidence="4" id="KW-0131">Cell cycle</keyword>
<reference evidence="5" key="2">
    <citation type="journal article" date="2021" name="PeerJ">
        <title>Extensive microbial diversity within the chicken gut microbiome revealed by metagenomics and culture.</title>
        <authorList>
            <person name="Gilroy R."/>
            <person name="Ravi A."/>
            <person name="Getino M."/>
            <person name="Pursley I."/>
            <person name="Horton D.L."/>
            <person name="Alikhan N.F."/>
            <person name="Baker D."/>
            <person name="Gharbi K."/>
            <person name="Hall N."/>
            <person name="Watson M."/>
            <person name="Adriaenssens E.M."/>
            <person name="Foster-Nyarko E."/>
            <person name="Jarju S."/>
            <person name="Secka A."/>
            <person name="Antonio M."/>
            <person name="Oren A."/>
            <person name="Chaudhuri R.R."/>
            <person name="La Ragione R."/>
            <person name="Hildebrand F."/>
            <person name="Pallen M.J."/>
        </authorList>
    </citation>
    <scope>NUCLEOTIDE SEQUENCE</scope>
    <source>
        <strain evidence="5">CHK199-13235</strain>
    </source>
</reference>
<evidence type="ECO:0000256" key="3">
    <source>
        <dbReference type="ARBA" id="ARBA00022829"/>
    </source>
</evidence>
<dbReference type="NCBIfam" id="TIGR00281">
    <property type="entry name" value="SMC-Scp complex subunit ScpB"/>
    <property type="match status" value="1"/>
</dbReference>
<keyword evidence="1" id="KW-0963">Cytoplasm</keyword>
<sequence>MGLLEAALFACGDPIEIPRLAAGLSLETAAVREQLDIYAQKLQKSDRGLELLVLGDSVQLCSKRCYEDRVAAVLGSRKNTPLSGAAMEALAIIAYNQPVTKSFVEQVRGVESGQVVNNLVEKELVEEAGRLDVPGRPITYRTTTNFLRCFGITSLAELPPLPGNSSAEAPEEPLE</sequence>
<dbReference type="GO" id="GO:0051304">
    <property type="term" value="P:chromosome separation"/>
    <property type="evidence" value="ECO:0007669"/>
    <property type="project" value="InterPro"/>
</dbReference>
<dbReference type="PANTHER" id="PTHR34298">
    <property type="entry name" value="SEGREGATION AND CONDENSATION PROTEIN B"/>
    <property type="match status" value="1"/>
</dbReference>
<dbReference type="PANTHER" id="PTHR34298:SF2">
    <property type="entry name" value="SEGREGATION AND CONDENSATION PROTEIN B"/>
    <property type="match status" value="1"/>
</dbReference>
<dbReference type="InterPro" id="IPR036388">
    <property type="entry name" value="WH-like_DNA-bd_sf"/>
</dbReference>
<keyword evidence="2" id="KW-0132">Cell division</keyword>
<evidence type="ECO:0000256" key="2">
    <source>
        <dbReference type="ARBA" id="ARBA00022618"/>
    </source>
</evidence>
<dbReference type="InterPro" id="IPR036390">
    <property type="entry name" value="WH_DNA-bd_sf"/>
</dbReference>
<evidence type="ECO:0000256" key="4">
    <source>
        <dbReference type="ARBA" id="ARBA00023306"/>
    </source>
</evidence>
<dbReference type="AlphaFoldDB" id="A0A9D1FJY9"/>
<dbReference type="Pfam" id="PF04079">
    <property type="entry name" value="SMC_ScpB"/>
    <property type="match status" value="1"/>
</dbReference>
<gene>
    <name evidence="5" type="primary">scpB</name>
    <name evidence="5" type="ORF">IAB51_00190</name>
</gene>
<evidence type="ECO:0000256" key="1">
    <source>
        <dbReference type="ARBA" id="ARBA00022490"/>
    </source>
</evidence>
<keyword evidence="3" id="KW-0159">Chromosome partition</keyword>
<comment type="caution">
    <text evidence="5">The sequence shown here is derived from an EMBL/GenBank/DDBJ whole genome shotgun (WGS) entry which is preliminary data.</text>
</comment>